<evidence type="ECO:0000256" key="7">
    <source>
        <dbReference type="ARBA" id="ARBA00022801"/>
    </source>
</evidence>
<keyword evidence="7 11" id="KW-0378">Hydrolase</keyword>
<evidence type="ECO:0000256" key="8">
    <source>
        <dbReference type="ARBA" id="ARBA00022989"/>
    </source>
</evidence>
<dbReference type="AlphaFoldDB" id="A0A7W0BU33"/>
<keyword evidence="9 11" id="KW-0472">Membrane</keyword>
<comment type="function">
    <text evidence="11">Involved in the degradation of specific anti-sigma factors.</text>
</comment>
<dbReference type="EC" id="3.4.-.-" evidence="11"/>
<evidence type="ECO:0000256" key="4">
    <source>
        <dbReference type="ARBA" id="ARBA00022475"/>
    </source>
</evidence>
<dbReference type="InterPro" id="IPR026898">
    <property type="entry name" value="PrsW"/>
</dbReference>
<evidence type="ECO:0000256" key="2">
    <source>
        <dbReference type="ARBA" id="ARBA00009165"/>
    </source>
</evidence>
<feature type="transmembrane region" description="Helical" evidence="12">
    <location>
        <begin position="78"/>
        <end position="101"/>
    </location>
</feature>
<evidence type="ECO:0000313" key="13">
    <source>
        <dbReference type="EMBL" id="MBA2870145.1"/>
    </source>
</evidence>
<keyword evidence="4 11" id="KW-1003">Cell membrane</keyword>
<reference evidence="13 14" key="1">
    <citation type="submission" date="2020-07" db="EMBL/GenBank/DDBJ databases">
        <title>Genomic Encyclopedia of Type Strains, Phase IV (KMG-IV): sequencing the most valuable type-strain genomes for metagenomic binning, comparative biology and taxonomic classification.</title>
        <authorList>
            <person name="Goeker M."/>
        </authorList>
    </citation>
    <scope>NUCLEOTIDE SEQUENCE [LARGE SCALE GENOMIC DNA]</scope>
    <source>
        <strain evidence="13 14">DSM 25220</strain>
    </source>
</reference>
<feature type="transmembrane region" description="Helical" evidence="12">
    <location>
        <begin position="200"/>
        <end position="216"/>
    </location>
</feature>
<evidence type="ECO:0000256" key="3">
    <source>
        <dbReference type="ARBA" id="ARBA00018997"/>
    </source>
</evidence>
<keyword evidence="14" id="KW-1185">Reference proteome</keyword>
<feature type="transmembrane region" description="Helical" evidence="12">
    <location>
        <begin position="175"/>
        <end position="194"/>
    </location>
</feature>
<evidence type="ECO:0000256" key="9">
    <source>
        <dbReference type="ARBA" id="ARBA00023136"/>
    </source>
</evidence>
<proteinExistence type="inferred from homology"/>
<dbReference type="Pfam" id="PF13367">
    <property type="entry name" value="PrsW-protease"/>
    <property type="match status" value="1"/>
</dbReference>
<comment type="caution">
    <text evidence="13">The sequence shown here is derived from an EMBL/GenBank/DDBJ whole genome shotgun (WGS) entry which is preliminary data.</text>
</comment>
<dbReference type="PANTHER" id="PTHR36844">
    <property type="entry name" value="PROTEASE PRSW"/>
    <property type="match status" value="1"/>
</dbReference>
<evidence type="ECO:0000256" key="1">
    <source>
        <dbReference type="ARBA" id="ARBA00004651"/>
    </source>
</evidence>
<keyword evidence="5 11" id="KW-0645">Protease</keyword>
<evidence type="ECO:0000313" key="14">
    <source>
        <dbReference type="Proteomes" id="UP000580891"/>
    </source>
</evidence>
<comment type="similarity">
    <text evidence="2 11">Belongs to the protease PrsW family.</text>
</comment>
<dbReference type="PIRSF" id="PIRSF016933">
    <property type="entry name" value="PrsW"/>
    <property type="match status" value="1"/>
</dbReference>
<name>A0A7W0BU33_9BACL</name>
<evidence type="ECO:0000256" key="6">
    <source>
        <dbReference type="ARBA" id="ARBA00022692"/>
    </source>
</evidence>
<sequence length="238" mass="27909">MLPLKENGWKRGSFMLTVISAGIAPGLALLSYFYLKDEYETEPLTLVFRTFMFGMILVFPIMFMQYVLQVEKIVTTKFLYAFLVSGLLEEFFKWFIVYYSIFDHKEFDEPYDGIVYSASVSLGFATLENILYLFAHGVEFAFTRALLPVSSHALFAVIMGFYLGKAKFKGQKKKYVFFSFFIPFLLHGIYDFILLTQEKWMYYMLPFMIFLWWMALRKIKQAKGLALRHIEGTMKSQA</sequence>
<dbReference type="GO" id="GO:0005886">
    <property type="term" value="C:plasma membrane"/>
    <property type="evidence" value="ECO:0007669"/>
    <property type="project" value="UniProtKB-SubCell"/>
</dbReference>
<evidence type="ECO:0000256" key="5">
    <source>
        <dbReference type="ARBA" id="ARBA00022670"/>
    </source>
</evidence>
<organism evidence="13 14">
    <name type="scientific">[Anoxybacillus] calidus</name>
    <dbReference type="NCBI Taxonomy" id="575178"/>
    <lineage>
        <taxon>Bacteria</taxon>
        <taxon>Bacillati</taxon>
        <taxon>Bacillota</taxon>
        <taxon>Bacilli</taxon>
        <taxon>Bacillales</taxon>
        <taxon>Anoxybacillaceae</taxon>
        <taxon>Paranoxybacillus</taxon>
    </lineage>
</organism>
<accession>A0A7W0BU33</accession>
<feature type="transmembrane region" description="Helical" evidence="12">
    <location>
        <begin position="141"/>
        <end position="163"/>
    </location>
</feature>
<dbReference type="PANTHER" id="PTHR36844:SF1">
    <property type="entry name" value="PROTEASE PRSW"/>
    <property type="match status" value="1"/>
</dbReference>
<evidence type="ECO:0000256" key="12">
    <source>
        <dbReference type="SAM" id="Phobius"/>
    </source>
</evidence>
<gene>
    <name evidence="13" type="ORF">HNQ85_000403</name>
</gene>
<dbReference type="GO" id="GO:0008233">
    <property type="term" value="F:peptidase activity"/>
    <property type="evidence" value="ECO:0007669"/>
    <property type="project" value="UniProtKB-KW"/>
</dbReference>
<evidence type="ECO:0000256" key="10">
    <source>
        <dbReference type="ARBA" id="ARBA00030345"/>
    </source>
</evidence>
<feature type="transmembrane region" description="Helical" evidence="12">
    <location>
        <begin position="12"/>
        <end position="34"/>
    </location>
</feature>
<evidence type="ECO:0000256" key="11">
    <source>
        <dbReference type="PIRNR" id="PIRNR016933"/>
    </source>
</evidence>
<dbReference type="EMBL" id="JACDUU010000001">
    <property type="protein sequence ID" value="MBA2870145.1"/>
    <property type="molecule type" value="Genomic_DNA"/>
</dbReference>
<protein>
    <recommendedName>
        <fullName evidence="3 11">Protease PrsW</fullName>
        <ecNumber evidence="11">3.4.-.-</ecNumber>
    </recommendedName>
    <alternativeName>
        <fullName evidence="10 11">Protease responsible for activating sigma-W</fullName>
    </alternativeName>
</protein>
<feature type="transmembrane region" description="Helical" evidence="12">
    <location>
        <begin position="113"/>
        <end position="135"/>
    </location>
</feature>
<dbReference type="Proteomes" id="UP000580891">
    <property type="component" value="Unassembled WGS sequence"/>
</dbReference>
<dbReference type="GO" id="GO:0006508">
    <property type="term" value="P:proteolysis"/>
    <property type="evidence" value="ECO:0007669"/>
    <property type="project" value="UniProtKB-KW"/>
</dbReference>
<dbReference type="InterPro" id="IPR023596">
    <property type="entry name" value="Peptidase_PrsW_arch/bac"/>
</dbReference>
<dbReference type="NCBIfam" id="NF033739">
    <property type="entry name" value="intramemb_PrsW"/>
    <property type="match status" value="1"/>
</dbReference>
<feature type="transmembrane region" description="Helical" evidence="12">
    <location>
        <begin position="46"/>
        <end position="66"/>
    </location>
</feature>
<keyword evidence="8 12" id="KW-1133">Transmembrane helix</keyword>
<comment type="subcellular location">
    <subcellularLocation>
        <location evidence="1">Cell membrane</location>
        <topology evidence="1">Multi-pass membrane protein</topology>
    </subcellularLocation>
</comment>
<keyword evidence="6 12" id="KW-0812">Transmembrane</keyword>